<dbReference type="EMBL" id="QNUL01000006">
    <property type="protein sequence ID" value="REA62213.1"/>
    <property type="molecule type" value="Genomic_DNA"/>
</dbReference>
<dbReference type="InterPro" id="IPR025962">
    <property type="entry name" value="SdpI/YhfL"/>
</dbReference>
<comment type="caution">
    <text evidence="2">The sequence shown here is derived from an EMBL/GenBank/DDBJ whole genome shotgun (WGS) entry which is preliminary data.</text>
</comment>
<dbReference type="AlphaFoldDB" id="A0A3D8YCS1"/>
<feature type="transmembrane region" description="Helical" evidence="1">
    <location>
        <begin position="6"/>
        <end position="24"/>
    </location>
</feature>
<feature type="transmembrane region" description="Helical" evidence="1">
    <location>
        <begin position="83"/>
        <end position="101"/>
    </location>
</feature>
<evidence type="ECO:0000313" key="3">
    <source>
        <dbReference type="Proteomes" id="UP000256373"/>
    </source>
</evidence>
<accession>A0A3D8YCS1</accession>
<keyword evidence="1" id="KW-1133">Transmembrane helix</keyword>
<keyword evidence="3" id="KW-1185">Reference proteome</keyword>
<feature type="transmembrane region" description="Helical" evidence="1">
    <location>
        <begin position="58"/>
        <end position="77"/>
    </location>
</feature>
<protein>
    <submittedName>
        <fullName evidence="2">SdpI/YhfL protein family</fullName>
    </submittedName>
</protein>
<proteinExistence type="predicted"/>
<organism evidence="2 3">
    <name type="scientific">Dyadobacter luteus</name>
    <dbReference type="NCBI Taxonomy" id="2259619"/>
    <lineage>
        <taxon>Bacteria</taxon>
        <taxon>Pseudomonadati</taxon>
        <taxon>Bacteroidota</taxon>
        <taxon>Cytophagia</taxon>
        <taxon>Cytophagales</taxon>
        <taxon>Spirosomataceae</taxon>
        <taxon>Dyadobacter</taxon>
    </lineage>
</organism>
<reference evidence="2 3" key="1">
    <citation type="submission" date="2018-07" db="EMBL/GenBank/DDBJ databases">
        <title>Dyadobacter roseus sp. nov., isolated from rose rhizosphere soil.</title>
        <authorList>
            <person name="Chen L."/>
        </authorList>
    </citation>
    <scope>NUCLEOTIDE SEQUENCE [LARGE SCALE GENOMIC DNA]</scope>
    <source>
        <strain evidence="2 3">RS19</strain>
    </source>
</reference>
<gene>
    <name evidence="2" type="ORF">DSL64_10730</name>
</gene>
<dbReference type="Pfam" id="PF13630">
    <property type="entry name" value="SdpI"/>
    <property type="match status" value="1"/>
</dbReference>
<sequence>MNTILLGHIALAVTFLGITLFFRAKQPQNINSFYGYRTHVSMKNAEIWKEANAFSSDLFVKFSFIFIIFETISYLLIGGINSFYISATFLTIISIAVIPLTEIHIRKKFDKNGRAKN</sequence>
<name>A0A3D8YCS1_9BACT</name>
<keyword evidence="1" id="KW-0472">Membrane</keyword>
<evidence type="ECO:0000313" key="2">
    <source>
        <dbReference type="EMBL" id="REA62213.1"/>
    </source>
</evidence>
<keyword evidence="1" id="KW-0812">Transmembrane</keyword>
<dbReference type="Proteomes" id="UP000256373">
    <property type="component" value="Unassembled WGS sequence"/>
</dbReference>
<evidence type="ECO:0000256" key="1">
    <source>
        <dbReference type="SAM" id="Phobius"/>
    </source>
</evidence>